<comment type="caution">
    <text evidence="2">The sequence shown here is derived from an EMBL/GenBank/DDBJ whole genome shotgun (WGS) entry which is preliminary data.</text>
</comment>
<proteinExistence type="predicted"/>
<accession>A0ABU6ZIX3</accession>
<dbReference type="Proteomes" id="UP001341840">
    <property type="component" value="Unassembled WGS sequence"/>
</dbReference>
<evidence type="ECO:0000256" key="1">
    <source>
        <dbReference type="SAM" id="MobiDB-lite"/>
    </source>
</evidence>
<feature type="compositionally biased region" description="Polar residues" evidence="1">
    <location>
        <begin position="81"/>
        <end position="96"/>
    </location>
</feature>
<evidence type="ECO:0000313" key="2">
    <source>
        <dbReference type="EMBL" id="MED6221889.1"/>
    </source>
</evidence>
<protein>
    <submittedName>
        <fullName evidence="2">Uncharacterized protein</fullName>
    </submittedName>
</protein>
<feature type="non-terminal residue" evidence="2">
    <location>
        <position position="1"/>
    </location>
</feature>
<feature type="compositionally biased region" description="Polar residues" evidence="1">
    <location>
        <begin position="1"/>
        <end position="10"/>
    </location>
</feature>
<dbReference type="EMBL" id="JASCZI010272366">
    <property type="protein sequence ID" value="MED6221889.1"/>
    <property type="molecule type" value="Genomic_DNA"/>
</dbReference>
<organism evidence="2 3">
    <name type="scientific">Stylosanthes scabra</name>
    <dbReference type="NCBI Taxonomy" id="79078"/>
    <lineage>
        <taxon>Eukaryota</taxon>
        <taxon>Viridiplantae</taxon>
        <taxon>Streptophyta</taxon>
        <taxon>Embryophyta</taxon>
        <taxon>Tracheophyta</taxon>
        <taxon>Spermatophyta</taxon>
        <taxon>Magnoliopsida</taxon>
        <taxon>eudicotyledons</taxon>
        <taxon>Gunneridae</taxon>
        <taxon>Pentapetalae</taxon>
        <taxon>rosids</taxon>
        <taxon>fabids</taxon>
        <taxon>Fabales</taxon>
        <taxon>Fabaceae</taxon>
        <taxon>Papilionoideae</taxon>
        <taxon>50 kb inversion clade</taxon>
        <taxon>dalbergioids sensu lato</taxon>
        <taxon>Dalbergieae</taxon>
        <taxon>Pterocarpus clade</taxon>
        <taxon>Stylosanthes</taxon>
    </lineage>
</organism>
<name>A0ABU6ZIX3_9FABA</name>
<gene>
    <name evidence="2" type="ORF">PIB30_059156</name>
</gene>
<feature type="region of interest" description="Disordered" evidence="1">
    <location>
        <begin position="81"/>
        <end position="104"/>
    </location>
</feature>
<feature type="region of interest" description="Disordered" evidence="1">
    <location>
        <begin position="1"/>
        <end position="34"/>
    </location>
</feature>
<sequence length="104" mass="11250">TLPSSSSCSHEFNEPDLVASRLRTRPHASPEGHLPACCSLTPEASAAVGLSASSNVQIPPRVAESVFSLWPLDLRRRSTIQITPRGNPRDTSSFSLRRSILPTD</sequence>
<keyword evidence="3" id="KW-1185">Reference proteome</keyword>
<reference evidence="2 3" key="1">
    <citation type="journal article" date="2023" name="Plants (Basel)">
        <title>Bridging the Gap: Combining Genomics and Transcriptomics Approaches to Understand Stylosanthes scabra, an Orphan Legume from the Brazilian Caatinga.</title>
        <authorList>
            <person name="Ferreira-Neto J.R.C."/>
            <person name="da Silva M.D."/>
            <person name="Binneck E."/>
            <person name="de Melo N.F."/>
            <person name="da Silva R.H."/>
            <person name="de Melo A.L.T.M."/>
            <person name="Pandolfi V."/>
            <person name="Bustamante F.O."/>
            <person name="Brasileiro-Vidal A.C."/>
            <person name="Benko-Iseppon A.M."/>
        </authorList>
    </citation>
    <scope>NUCLEOTIDE SEQUENCE [LARGE SCALE GENOMIC DNA]</scope>
    <source>
        <tissue evidence="2">Leaves</tissue>
    </source>
</reference>
<evidence type="ECO:0000313" key="3">
    <source>
        <dbReference type="Proteomes" id="UP001341840"/>
    </source>
</evidence>